<keyword evidence="1" id="KW-0472">Membrane</keyword>
<feature type="transmembrane region" description="Helical" evidence="1">
    <location>
        <begin position="75"/>
        <end position="95"/>
    </location>
</feature>
<feature type="transmembrane region" description="Helical" evidence="1">
    <location>
        <begin position="102"/>
        <end position="121"/>
    </location>
</feature>
<feature type="transmembrane region" description="Helical" evidence="1">
    <location>
        <begin position="165"/>
        <end position="184"/>
    </location>
</feature>
<feature type="transmembrane region" description="Helical" evidence="1">
    <location>
        <begin position="12"/>
        <end position="37"/>
    </location>
</feature>
<proteinExistence type="predicted"/>
<keyword evidence="3" id="KW-1185">Reference proteome</keyword>
<keyword evidence="1" id="KW-0812">Transmembrane</keyword>
<keyword evidence="1" id="KW-1133">Transmembrane helix</keyword>
<evidence type="ECO:0000313" key="2">
    <source>
        <dbReference type="EMBL" id="GIH14960.1"/>
    </source>
</evidence>
<dbReference type="Pfam" id="PF06197">
    <property type="entry name" value="DUF998"/>
    <property type="match status" value="1"/>
</dbReference>
<dbReference type="RefSeq" id="WP_203918607.1">
    <property type="nucleotide sequence ID" value="NZ_BONZ01000030.1"/>
</dbReference>
<dbReference type="AlphaFoldDB" id="A0A8J3QSJ2"/>
<feature type="transmembrane region" description="Helical" evidence="1">
    <location>
        <begin position="196"/>
        <end position="215"/>
    </location>
</feature>
<organism evidence="2 3">
    <name type="scientific">Rugosimonospora africana</name>
    <dbReference type="NCBI Taxonomy" id="556532"/>
    <lineage>
        <taxon>Bacteria</taxon>
        <taxon>Bacillati</taxon>
        <taxon>Actinomycetota</taxon>
        <taxon>Actinomycetes</taxon>
        <taxon>Micromonosporales</taxon>
        <taxon>Micromonosporaceae</taxon>
        <taxon>Rugosimonospora</taxon>
    </lineage>
</organism>
<reference evidence="2" key="1">
    <citation type="submission" date="2021-01" db="EMBL/GenBank/DDBJ databases">
        <title>Whole genome shotgun sequence of Rugosimonospora africana NBRC 104875.</title>
        <authorList>
            <person name="Komaki H."/>
            <person name="Tamura T."/>
        </authorList>
    </citation>
    <scope>NUCLEOTIDE SEQUENCE</scope>
    <source>
        <strain evidence="2">NBRC 104875</strain>
    </source>
</reference>
<feature type="transmembrane region" description="Helical" evidence="1">
    <location>
        <begin position="133"/>
        <end position="153"/>
    </location>
</feature>
<dbReference type="InterPro" id="IPR009339">
    <property type="entry name" value="DUF998"/>
</dbReference>
<evidence type="ECO:0000256" key="1">
    <source>
        <dbReference type="SAM" id="Phobius"/>
    </source>
</evidence>
<sequence>MDLSQLSLRTGARLGAWCWAVAAPLFLAANVITGLGWHHPAYSWATDNISDLGNVHCGMWDTTRPRQVCSPWHPLMNTSIVLTAVLLAAGLILTWRTLGHGFLVRLAQSLLLLAAVGYVLAGRFPADVDENLHFLGALLIMVMGNLGLPLAGFAPRATVLGRLRALTLIAGVTALAGAVLFFGQRGLGVGVGAMERVAVFPLTSWCCCVGVVLLAKTHRARTAGRPGTGGIGVRTLGEAADRG</sequence>
<dbReference type="Proteomes" id="UP000642748">
    <property type="component" value="Unassembled WGS sequence"/>
</dbReference>
<dbReference type="EMBL" id="BONZ01000030">
    <property type="protein sequence ID" value="GIH14960.1"/>
    <property type="molecule type" value="Genomic_DNA"/>
</dbReference>
<protein>
    <recommendedName>
        <fullName evidence="4">DUF998 domain-containing protein</fullName>
    </recommendedName>
</protein>
<comment type="caution">
    <text evidence="2">The sequence shown here is derived from an EMBL/GenBank/DDBJ whole genome shotgun (WGS) entry which is preliminary data.</text>
</comment>
<accession>A0A8J3QSJ2</accession>
<evidence type="ECO:0000313" key="3">
    <source>
        <dbReference type="Proteomes" id="UP000642748"/>
    </source>
</evidence>
<name>A0A8J3QSJ2_9ACTN</name>
<gene>
    <name evidence="2" type="ORF">Raf01_31320</name>
</gene>
<evidence type="ECO:0008006" key="4">
    <source>
        <dbReference type="Google" id="ProtNLM"/>
    </source>
</evidence>